<sequence>MTAPAHRGSRRRRLGEAIAVLPARLVGAVLGVLTGALRRLRSPRPIHRTGIVLEGRIESTGPAHPEVEPSGIAWIDATAPGRVEARLSRGIGVPVPVPDVWGLAFRQALDTARLGVPASGDVLLATVAGSGGLGRFVPAVRLSPWGASFGSVMPYRSTRGPVLVSARTVSGAPASATTVGQARELGRTPWILQLLWATPRGPWRVFATLTLSAADGAAVDRADLRFDPLSSPPTGAGTFAWTRALRKRSYRAARRD</sequence>
<keyword evidence="1" id="KW-1133">Transmembrane helix</keyword>
<dbReference type="Proteomes" id="UP000241203">
    <property type="component" value="Unassembled WGS sequence"/>
</dbReference>
<evidence type="ECO:0000313" key="2">
    <source>
        <dbReference type="EMBL" id="PSL36492.1"/>
    </source>
</evidence>
<reference evidence="2 3" key="1">
    <citation type="submission" date="2018-03" db="EMBL/GenBank/DDBJ databases">
        <title>Genomic Encyclopedia of Archaeal and Bacterial Type Strains, Phase II (KMG-II): from individual species to whole genera.</title>
        <authorList>
            <person name="Goeker M."/>
        </authorList>
    </citation>
    <scope>NUCLEOTIDE SEQUENCE [LARGE SCALE GENOMIC DNA]</scope>
    <source>
        <strain evidence="2 3">DSM 21548</strain>
    </source>
</reference>
<dbReference type="EMBL" id="PYAU01000001">
    <property type="protein sequence ID" value="PSL36492.1"/>
    <property type="molecule type" value="Genomic_DNA"/>
</dbReference>
<evidence type="ECO:0000313" key="3">
    <source>
        <dbReference type="Proteomes" id="UP000241203"/>
    </source>
</evidence>
<gene>
    <name evidence="2" type="ORF">CLV49_0083</name>
</gene>
<organism evidence="2 3">
    <name type="scientific">Labedella gwakjiensis</name>
    <dbReference type="NCBI Taxonomy" id="390269"/>
    <lineage>
        <taxon>Bacteria</taxon>
        <taxon>Bacillati</taxon>
        <taxon>Actinomycetota</taxon>
        <taxon>Actinomycetes</taxon>
        <taxon>Micrococcales</taxon>
        <taxon>Microbacteriaceae</taxon>
        <taxon>Labedella</taxon>
    </lineage>
</organism>
<dbReference type="AlphaFoldDB" id="A0A2P8GRB2"/>
<keyword evidence="1" id="KW-0472">Membrane</keyword>
<feature type="transmembrane region" description="Helical" evidence="1">
    <location>
        <begin position="17"/>
        <end position="37"/>
    </location>
</feature>
<protein>
    <recommendedName>
        <fullName evidence="4">Phosphodiesterase</fullName>
    </recommendedName>
</protein>
<proteinExistence type="predicted"/>
<keyword evidence="1" id="KW-0812">Transmembrane</keyword>
<evidence type="ECO:0008006" key="4">
    <source>
        <dbReference type="Google" id="ProtNLM"/>
    </source>
</evidence>
<dbReference type="RefSeq" id="WP_243696491.1">
    <property type="nucleotide sequence ID" value="NZ_PYAU01000001.1"/>
</dbReference>
<name>A0A2P8GRB2_9MICO</name>
<comment type="caution">
    <text evidence="2">The sequence shown here is derived from an EMBL/GenBank/DDBJ whole genome shotgun (WGS) entry which is preliminary data.</text>
</comment>
<evidence type="ECO:0000256" key="1">
    <source>
        <dbReference type="SAM" id="Phobius"/>
    </source>
</evidence>
<accession>A0A2P8GRB2</accession>